<dbReference type="InterPro" id="IPR011083">
    <property type="entry name" value="Phage_tail_collar_dom"/>
</dbReference>
<dbReference type="Pfam" id="PF07484">
    <property type="entry name" value="Collar"/>
    <property type="match status" value="1"/>
</dbReference>
<evidence type="ECO:0000313" key="5">
    <source>
        <dbReference type="Proteomes" id="UP000541770"/>
    </source>
</evidence>
<accession>A0A7W2PXT5</accession>
<dbReference type="RefSeq" id="WP_182322437.1">
    <property type="nucleotide sequence ID" value="NZ_JACGDE010000004.1"/>
</dbReference>
<comment type="caution">
    <text evidence="4">The sequence shown here is derived from an EMBL/GenBank/DDBJ whole genome shotgun (WGS) entry which is preliminary data.</text>
</comment>
<dbReference type="Proteomes" id="UP000541770">
    <property type="component" value="Unassembled WGS sequence"/>
</dbReference>
<feature type="domain" description="Phage tail fibre protein N-terminal" evidence="3">
    <location>
        <begin position="3"/>
        <end position="159"/>
    </location>
</feature>
<evidence type="ECO:0000259" key="3">
    <source>
        <dbReference type="Pfam" id="PF12571"/>
    </source>
</evidence>
<evidence type="ECO:0000256" key="1">
    <source>
        <dbReference type="SAM" id="MobiDB-lite"/>
    </source>
</evidence>
<reference evidence="4 5" key="1">
    <citation type="submission" date="2020-07" db="EMBL/GenBank/DDBJ databases">
        <title>Diversity of carbapenemase encoding genes among Pseudomonas putida group clinical isolates in a tertiary Brazilian hospital.</title>
        <authorList>
            <person name="Alberto-Lei F."/>
            <person name="Nodari C.S."/>
            <person name="Streling A.P."/>
            <person name="Paulino J.T."/>
            <person name="Bessa-Neto F.O."/>
            <person name="Cayo R."/>
            <person name="Gales A.C."/>
        </authorList>
    </citation>
    <scope>NUCLEOTIDE SEQUENCE [LARGE SCALE GENOMIC DNA]</scope>
    <source>
        <strain evidence="4 5">14802</strain>
    </source>
</reference>
<feature type="domain" description="Phage tail collar" evidence="2">
    <location>
        <begin position="501"/>
        <end position="551"/>
    </location>
</feature>
<sequence>MARITFAGESLIAQKQGAKEVLLITRFIYAHVPGLDPNTPIDRAATKPPASQIVHSYDIPAGNSGYVNPNQVVYSSMLGSDIGDFDWNWIGLESAEGVLFAVAYLPLQQKRRNIPPLQIGNNVTRNILVEYSGAQELTGITIDASTWQHDFTVRLKGIDERERLSNRDVYGRACFFGDGLQFQKVAEKYQLAAGIAYLEGMRLELPKAVPLSQPQGATQVWMHITWRRELNDVIPSWKVVYLPDQQDYVTPDGWVYCIQLADITSAGVIADKRKSTPIAGPLVEHFASRKSVADLEEGVTSAGKARQLAEARQIALQGDVVGRVDFDGSRNVAIQATLADIGVVPGTYSKVTINGKGQVIGSEALLQIDIPNLDWSKITSGKPTTLQGYGITDAVKRGDYGLATNFASLSPVDTIGLAGGFHTIADGPTSLANYCSVLNMPYYSEKFSAQIAMSQGGPGVRMFARATTNQGQWTPTVEVFHTGNLTPGAIVPPGTLVQTFSHAAPTGTLRCNGAAVSRTTFAALFAAIGTSFGAGDGATTFNLPDTRGLFIRDVDDGKGLDLGRTPGTVQQNQNQYHAHSASSGSAGWHAHGGSTTSVAGSHTHAFNYVNTPTTQDIPGIGAAMHQAGVNWAATNRIQAAGDHSHTLNIVGDGVHAHPVTVDPSGGSEARPVNMALYYYIKY</sequence>
<dbReference type="SUPFAM" id="SSF88874">
    <property type="entry name" value="Receptor-binding domain of short tail fibre protein gp12"/>
    <property type="match status" value="1"/>
</dbReference>
<dbReference type="AlphaFoldDB" id="A0A7W2PXT5"/>
<evidence type="ECO:0000313" key="4">
    <source>
        <dbReference type="EMBL" id="MBA6064700.1"/>
    </source>
</evidence>
<evidence type="ECO:0000259" key="2">
    <source>
        <dbReference type="Pfam" id="PF07484"/>
    </source>
</evidence>
<dbReference type="Pfam" id="PF12571">
    <property type="entry name" value="Phage_tail_fib"/>
    <property type="match status" value="1"/>
</dbReference>
<gene>
    <name evidence="4" type="ORF">H4C75_07970</name>
</gene>
<dbReference type="InterPro" id="IPR022225">
    <property type="entry name" value="Phage_tail_fibre_N"/>
</dbReference>
<dbReference type="Gene3D" id="3.90.1340.10">
    <property type="entry name" value="Phage tail collar domain"/>
    <property type="match status" value="1"/>
</dbReference>
<proteinExistence type="predicted"/>
<protein>
    <submittedName>
        <fullName evidence="4">Phage tail protein</fullName>
    </submittedName>
</protein>
<feature type="compositionally biased region" description="Low complexity" evidence="1">
    <location>
        <begin position="577"/>
        <end position="594"/>
    </location>
</feature>
<name>A0A7W2PXT5_9PSED</name>
<dbReference type="EMBL" id="JACGDE010000004">
    <property type="protein sequence ID" value="MBA6064700.1"/>
    <property type="molecule type" value="Genomic_DNA"/>
</dbReference>
<organism evidence="4 5">
    <name type="scientific">Pseudomonas mosselii</name>
    <dbReference type="NCBI Taxonomy" id="78327"/>
    <lineage>
        <taxon>Bacteria</taxon>
        <taxon>Pseudomonadati</taxon>
        <taxon>Pseudomonadota</taxon>
        <taxon>Gammaproteobacteria</taxon>
        <taxon>Pseudomonadales</taxon>
        <taxon>Pseudomonadaceae</taxon>
        <taxon>Pseudomonas</taxon>
    </lineage>
</organism>
<dbReference type="InterPro" id="IPR037053">
    <property type="entry name" value="Phage_tail_collar_dom_sf"/>
</dbReference>
<feature type="region of interest" description="Disordered" evidence="1">
    <location>
        <begin position="577"/>
        <end position="596"/>
    </location>
</feature>